<dbReference type="Pfam" id="PF02816">
    <property type="entry name" value="Alpha_kinase"/>
    <property type="match status" value="1"/>
</dbReference>
<dbReference type="Gene3D" id="3.20.200.10">
    <property type="entry name" value="MHCK/EF2 kinase"/>
    <property type="match status" value="1"/>
</dbReference>
<evidence type="ECO:0000313" key="1">
    <source>
        <dbReference type="EMBL" id="CAK9022877.1"/>
    </source>
</evidence>
<sequence>MLSTPPKKRLYDMTCDELRSTCKKMGRKQAGTKAGRFETCCEAGVGHGGPTISKKGKAQWAELQARLKDPNNLNGRGWAWRHGMMAGGPRTYVASGEHRKVYKQAYTKGPRKGQWAASKEFKTGSVFEEKFFANDIHAAKKAADILKSFNQYTAGISEPIPLVHMNMPEVWTQVDGTEKYLIEPFIKGAYEKFNSNSGWANMSHPLMQALSHYSWHSTEGAYLVCDLQGHFDGESYLLTDPVVLSKKEEFGVTDGGQMMIENFFGHHVCGRYCNPRWGKPASALPRMQPRSGTSFFHHRL</sequence>
<dbReference type="Proteomes" id="UP001642484">
    <property type="component" value="Unassembled WGS sequence"/>
</dbReference>
<dbReference type="PANTHER" id="PTHR45992:SF11">
    <property type="entry name" value="ALPHA-TYPE PROTEIN KINASE DOMAIN-CONTAINING PROTEIN"/>
    <property type="match status" value="1"/>
</dbReference>
<dbReference type="PROSITE" id="PS51158">
    <property type="entry name" value="ALPHA_KINASE"/>
    <property type="match status" value="1"/>
</dbReference>
<gene>
    <name evidence="1" type="ORF">CCMP2556_LOCUS15021</name>
</gene>
<proteinExistence type="predicted"/>
<dbReference type="SMART" id="SM00811">
    <property type="entry name" value="Alpha_kinase"/>
    <property type="match status" value="1"/>
</dbReference>
<dbReference type="InterPro" id="IPR051852">
    <property type="entry name" value="Alpha-type_PK"/>
</dbReference>
<organism evidence="1 2">
    <name type="scientific">Durusdinium trenchii</name>
    <dbReference type="NCBI Taxonomy" id="1381693"/>
    <lineage>
        <taxon>Eukaryota</taxon>
        <taxon>Sar</taxon>
        <taxon>Alveolata</taxon>
        <taxon>Dinophyceae</taxon>
        <taxon>Suessiales</taxon>
        <taxon>Symbiodiniaceae</taxon>
        <taxon>Durusdinium</taxon>
    </lineage>
</organism>
<dbReference type="InterPro" id="IPR011009">
    <property type="entry name" value="Kinase-like_dom_sf"/>
</dbReference>
<reference evidence="1 2" key="1">
    <citation type="submission" date="2024-02" db="EMBL/GenBank/DDBJ databases">
        <authorList>
            <person name="Chen Y."/>
            <person name="Shah S."/>
            <person name="Dougan E. K."/>
            <person name="Thang M."/>
            <person name="Chan C."/>
        </authorList>
    </citation>
    <scope>NUCLEOTIDE SEQUENCE [LARGE SCALE GENOMIC DNA]</scope>
</reference>
<keyword evidence="2" id="KW-1185">Reference proteome</keyword>
<dbReference type="GO" id="GO:0016301">
    <property type="term" value="F:kinase activity"/>
    <property type="evidence" value="ECO:0007669"/>
    <property type="project" value="UniProtKB-KW"/>
</dbReference>
<dbReference type="PANTHER" id="PTHR45992">
    <property type="entry name" value="EUKARYOTIC ELONGATION FACTOR 2 KINASE-RELATED"/>
    <property type="match status" value="1"/>
</dbReference>
<protein>
    <submittedName>
        <fullName evidence="1">Uncharacterized protein</fullName>
    </submittedName>
</protein>
<dbReference type="InterPro" id="IPR004166">
    <property type="entry name" value="a-kinase_dom"/>
</dbReference>
<evidence type="ECO:0000313" key="2">
    <source>
        <dbReference type="Proteomes" id="UP001642484"/>
    </source>
</evidence>
<accession>A0ABP0K8K9</accession>
<dbReference type="EMBL" id="CAXAMN010007780">
    <property type="protein sequence ID" value="CAK9022877.1"/>
    <property type="molecule type" value="Genomic_DNA"/>
</dbReference>
<comment type="caution">
    <text evidence="1">The sequence shown here is derived from an EMBL/GenBank/DDBJ whole genome shotgun (WGS) entry which is preliminary data.</text>
</comment>
<dbReference type="SUPFAM" id="SSF56112">
    <property type="entry name" value="Protein kinase-like (PK-like)"/>
    <property type="match status" value="1"/>
</dbReference>
<name>A0ABP0K8K9_9DINO</name>